<dbReference type="GO" id="GO:0005524">
    <property type="term" value="F:ATP binding"/>
    <property type="evidence" value="ECO:0007669"/>
    <property type="project" value="UniProtKB-KW"/>
</dbReference>
<keyword evidence="3" id="KW-0067">ATP-binding</keyword>
<evidence type="ECO:0000256" key="1">
    <source>
        <dbReference type="ARBA" id="ARBA00022527"/>
    </source>
</evidence>
<sequence>MERRPAGDVGTAPARPVPITSAAAARSYVRSLVAEGWRAPSDPASERAVMDLLLVVSELVTNAIRHGGGLAGFEVALLPDAVGLSVHDYSDAVPSAAYGPGTLPLVHEGSGYGWPLIIRLTREIHIERRREGGKTVSVLVPLA</sequence>
<dbReference type="Pfam" id="PF13581">
    <property type="entry name" value="HATPase_c_2"/>
    <property type="match status" value="1"/>
</dbReference>
<feature type="domain" description="Histidine kinase/HSP90-like ATPase" evidence="2">
    <location>
        <begin position="22"/>
        <end position="137"/>
    </location>
</feature>
<dbReference type="SUPFAM" id="SSF55874">
    <property type="entry name" value="ATPase domain of HSP90 chaperone/DNA topoisomerase II/histidine kinase"/>
    <property type="match status" value="1"/>
</dbReference>
<keyword evidence="1" id="KW-0808">Transferase</keyword>
<keyword evidence="3" id="KW-0547">Nucleotide-binding</keyword>
<gene>
    <name evidence="3" type="ORF">OG477_39550</name>
</gene>
<dbReference type="InterPro" id="IPR050267">
    <property type="entry name" value="Anti-sigma-factor_SerPK"/>
</dbReference>
<dbReference type="AlphaFoldDB" id="A0AAU1IAD5"/>
<keyword evidence="1" id="KW-0418">Kinase</keyword>
<protein>
    <submittedName>
        <fullName evidence="3">ATP-binding protein</fullName>
    </submittedName>
</protein>
<evidence type="ECO:0000313" key="3">
    <source>
        <dbReference type="EMBL" id="WTP91069.1"/>
    </source>
</evidence>
<dbReference type="EMBL" id="CP108140">
    <property type="protein sequence ID" value="WTP91069.1"/>
    <property type="molecule type" value="Genomic_DNA"/>
</dbReference>
<dbReference type="GO" id="GO:0004674">
    <property type="term" value="F:protein serine/threonine kinase activity"/>
    <property type="evidence" value="ECO:0007669"/>
    <property type="project" value="UniProtKB-KW"/>
</dbReference>
<name>A0AAU1IAD5_9ACTN</name>
<dbReference type="InterPro" id="IPR036890">
    <property type="entry name" value="HATPase_C_sf"/>
</dbReference>
<evidence type="ECO:0000259" key="2">
    <source>
        <dbReference type="Pfam" id="PF13581"/>
    </source>
</evidence>
<dbReference type="InterPro" id="IPR003594">
    <property type="entry name" value="HATPase_dom"/>
</dbReference>
<dbReference type="PANTHER" id="PTHR35526:SF3">
    <property type="entry name" value="ANTI-SIGMA-F FACTOR RSBW"/>
    <property type="match status" value="1"/>
</dbReference>
<dbReference type="Gene3D" id="3.30.565.10">
    <property type="entry name" value="Histidine kinase-like ATPase, C-terminal domain"/>
    <property type="match status" value="1"/>
</dbReference>
<organism evidence="3">
    <name type="scientific">Streptomyces sp. NBC_00180</name>
    <dbReference type="NCBI Taxonomy" id="2903632"/>
    <lineage>
        <taxon>Bacteria</taxon>
        <taxon>Bacillati</taxon>
        <taxon>Actinomycetota</taxon>
        <taxon>Actinomycetes</taxon>
        <taxon>Kitasatosporales</taxon>
        <taxon>Streptomycetaceae</taxon>
        <taxon>Streptomyces</taxon>
    </lineage>
</organism>
<reference evidence="3" key="1">
    <citation type="submission" date="2022-10" db="EMBL/GenBank/DDBJ databases">
        <title>The complete genomes of actinobacterial strains from the NBC collection.</title>
        <authorList>
            <person name="Joergensen T.S."/>
            <person name="Alvarez Arevalo M."/>
            <person name="Sterndorff E.B."/>
            <person name="Faurdal D."/>
            <person name="Vuksanovic O."/>
            <person name="Mourched A.-S."/>
            <person name="Charusanti P."/>
            <person name="Shaw S."/>
            <person name="Blin K."/>
            <person name="Weber T."/>
        </authorList>
    </citation>
    <scope>NUCLEOTIDE SEQUENCE</scope>
    <source>
        <strain evidence="3">NBC 00180</strain>
    </source>
</reference>
<dbReference type="PANTHER" id="PTHR35526">
    <property type="entry name" value="ANTI-SIGMA-F FACTOR RSBW-RELATED"/>
    <property type="match status" value="1"/>
</dbReference>
<dbReference type="CDD" id="cd16936">
    <property type="entry name" value="HATPase_RsbW-like"/>
    <property type="match status" value="1"/>
</dbReference>
<proteinExistence type="predicted"/>
<accession>A0AAU1IAD5</accession>
<keyword evidence="1" id="KW-0723">Serine/threonine-protein kinase</keyword>